<dbReference type="AlphaFoldDB" id="A0A097QZZ2"/>
<protein>
    <recommendedName>
        <fullName evidence="3">DUF4762 domain-containing protein</fullName>
    </recommendedName>
</protein>
<evidence type="ECO:0000313" key="2">
    <source>
        <dbReference type="Proteomes" id="UP000029986"/>
    </source>
</evidence>
<proteinExistence type="predicted"/>
<keyword evidence="2" id="KW-1185">Reference proteome</keyword>
<dbReference type="GeneID" id="78450997"/>
<dbReference type="PATRIC" id="fig|1453496.5.peg.1279"/>
<organism evidence="1 2">
    <name type="scientific">Hafnia alvei FB1</name>
    <dbReference type="NCBI Taxonomy" id="1453496"/>
    <lineage>
        <taxon>Bacteria</taxon>
        <taxon>Pseudomonadati</taxon>
        <taxon>Pseudomonadota</taxon>
        <taxon>Gammaproteobacteria</taxon>
        <taxon>Enterobacterales</taxon>
        <taxon>Hafniaceae</taxon>
        <taxon>Hafnia</taxon>
    </lineage>
</organism>
<dbReference type="InterPro" id="IPR031882">
    <property type="entry name" value="DUF4762"/>
</dbReference>
<name>A0A097QZZ2_HAFAL</name>
<dbReference type="RefSeq" id="WP_025800623.1">
    <property type="nucleotide sequence ID" value="NZ_CP009706.1"/>
</dbReference>
<accession>A0A097QZZ2</accession>
<dbReference type="Proteomes" id="UP000029986">
    <property type="component" value="Chromosome"/>
</dbReference>
<dbReference type="HOGENOM" id="CLU_192842_0_0_6"/>
<dbReference type="OrthoDB" id="6497244at2"/>
<dbReference type="KEGG" id="hav:AT03_06385"/>
<sequence length="64" mass="6718">MKHINAAEAAQIVGGNCKTCSSSYETVVIGGVASCKLVTVCTDKHGSTTTMKDADMNLCRVPNR</sequence>
<dbReference type="Pfam" id="PF15959">
    <property type="entry name" value="DUF4762"/>
    <property type="match status" value="1"/>
</dbReference>
<gene>
    <name evidence="1" type="ORF">AT03_06385</name>
</gene>
<evidence type="ECO:0000313" key="1">
    <source>
        <dbReference type="EMBL" id="AIU72059.1"/>
    </source>
</evidence>
<dbReference type="EMBL" id="CP009706">
    <property type="protein sequence ID" value="AIU72059.1"/>
    <property type="molecule type" value="Genomic_DNA"/>
</dbReference>
<evidence type="ECO:0008006" key="3">
    <source>
        <dbReference type="Google" id="ProtNLM"/>
    </source>
</evidence>
<reference evidence="1 2" key="1">
    <citation type="journal article" date="2014" name="Gut Pathog.">
        <title>Gene clusters of Hafnia alvei strain FB1 important in survival and pathogenesis: a draft genome perspective.</title>
        <authorList>
            <person name="Tan J.Y."/>
            <person name="Yin W.F."/>
            <person name="Chan K.G."/>
        </authorList>
    </citation>
    <scope>NUCLEOTIDE SEQUENCE [LARGE SCALE GENOMIC DNA]</scope>
    <source>
        <strain evidence="1 2">FB1</strain>
    </source>
</reference>